<reference evidence="2 3" key="1">
    <citation type="submission" date="2018-10" db="EMBL/GenBank/DDBJ databases">
        <title>A high-quality apple genome assembly.</title>
        <authorList>
            <person name="Hu J."/>
        </authorList>
    </citation>
    <scope>NUCLEOTIDE SEQUENCE [LARGE SCALE GENOMIC DNA]</scope>
    <source>
        <strain evidence="3">cv. HFTH1</strain>
        <tissue evidence="2">Young leaf</tissue>
    </source>
</reference>
<feature type="region of interest" description="Disordered" evidence="1">
    <location>
        <begin position="49"/>
        <end position="70"/>
    </location>
</feature>
<evidence type="ECO:0000256" key="1">
    <source>
        <dbReference type="SAM" id="MobiDB-lite"/>
    </source>
</evidence>
<keyword evidence="3" id="KW-1185">Reference proteome</keyword>
<gene>
    <name evidence="2" type="ORF">DVH24_016392</name>
</gene>
<sequence>MASMKRDAEHSLRQVISASSPFVYLHMKSFTRLSTMNVHCSLRVRLVRGRDGTERDGTGRNGTGRDGTKV</sequence>
<evidence type="ECO:0000313" key="2">
    <source>
        <dbReference type="EMBL" id="RXH73570.1"/>
    </source>
</evidence>
<dbReference type="Proteomes" id="UP000290289">
    <property type="component" value="Chromosome 15"/>
</dbReference>
<dbReference type="EMBL" id="RDQH01000341">
    <property type="protein sequence ID" value="RXH73570.1"/>
    <property type="molecule type" value="Genomic_DNA"/>
</dbReference>
<comment type="caution">
    <text evidence="2">The sequence shown here is derived from an EMBL/GenBank/DDBJ whole genome shotgun (WGS) entry which is preliminary data.</text>
</comment>
<evidence type="ECO:0000313" key="3">
    <source>
        <dbReference type="Proteomes" id="UP000290289"/>
    </source>
</evidence>
<name>A0A498HS48_MALDO</name>
<organism evidence="2 3">
    <name type="scientific">Malus domestica</name>
    <name type="common">Apple</name>
    <name type="synonym">Pyrus malus</name>
    <dbReference type="NCBI Taxonomy" id="3750"/>
    <lineage>
        <taxon>Eukaryota</taxon>
        <taxon>Viridiplantae</taxon>
        <taxon>Streptophyta</taxon>
        <taxon>Embryophyta</taxon>
        <taxon>Tracheophyta</taxon>
        <taxon>Spermatophyta</taxon>
        <taxon>Magnoliopsida</taxon>
        <taxon>eudicotyledons</taxon>
        <taxon>Gunneridae</taxon>
        <taxon>Pentapetalae</taxon>
        <taxon>rosids</taxon>
        <taxon>fabids</taxon>
        <taxon>Rosales</taxon>
        <taxon>Rosaceae</taxon>
        <taxon>Amygdaloideae</taxon>
        <taxon>Maleae</taxon>
        <taxon>Malus</taxon>
    </lineage>
</organism>
<dbReference type="AlphaFoldDB" id="A0A498HS48"/>
<proteinExistence type="predicted"/>
<accession>A0A498HS48</accession>
<protein>
    <submittedName>
        <fullName evidence="2">Uncharacterized protein</fullName>
    </submittedName>
</protein>
<feature type="compositionally biased region" description="Gly residues" evidence="1">
    <location>
        <begin position="59"/>
        <end position="70"/>
    </location>
</feature>
<feature type="compositionally biased region" description="Basic and acidic residues" evidence="1">
    <location>
        <begin position="49"/>
        <end position="58"/>
    </location>
</feature>